<dbReference type="InterPro" id="IPR000626">
    <property type="entry name" value="Ubiquitin-like_dom"/>
</dbReference>
<protein>
    <recommendedName>
        <fullName evidence="1">Ubiquitin-like domain-containing protein</fullName>
    </recommendedName>
</protein>
<organism evidence="2">
    <name type="scientific">Lotharella globosa</name>
    <dbReference type="NCBI Taxonomy" id="91324"/>
    <lineage>
        <taxon>Eukaryota</taxon>
        <taxon>Sar</taxon>
        <taxon>Rhizaria</taxon>
        <taxon>Cercozoa</taxon>
        <taxon>Chlorarachniophyceae</taxon>
        <taxon>Lotharella</taxon>
    </lineage>
</organism>
<gene>
    <name evidence="2" type="ORF">LGLO00237_LOCUS28193</name>
</gene>
<dbReference type="Gene3D" id="3.10.20.90">
    <property type="entry name" value="Phosphatidylinositol 3-kinase Catalytic Subunit, Chain A, domain 1"/>
    <property type="match status" value="1"/>
</dbReference>
<accession>A0A7S3Z9N8</accession>
<feature type="domain" description="Ubiquitin-like" evidence="1">
    <location>
        <begin position="128"/>
        <end position="200"/>
    </location>
</feature>
<sequence length="211" mass="24040">MPPMCEDMKPTQPFCIEISTLTTSKKSKGEGNKLMLQGLKGNETVGDITMIIVEKDKTAPTPDRMKIEYEYKGKLYDLTCDVRRSLLSCGINKDTVLTCHFLAENKAKKKISDDERIPIHSALPPRQFSLTVQSLTGNEVVMENLTGRETIVDILRRYEKKTSFPAWSITLIYKNYTLSTEYWRTLISYGIIEDTTLKMVRSLATQPSRSE</sequence>
<dbReference type="PROSITE" id="PS50053">
    <property type="entry name" value="UBIQUITIN_2"/>
    <property type="match status" value="1"/>
</dbReference>
<dbReference type="InterPro" id="IPR029071">
    <property type="entry name" value="Ubiquitin-like_domsf"/>
</dbReference>
<dbReference type="SUPFAM" id="SSF54236">
    <property type="entry name" value="Ubiquitin-like"/>
    <property type="match status" value="1"/>
</dbReference>
<dbReference type="Pfam" id="PF00240">
    <property type="entry name" value="ubiquitin"/>
    <property type="match status" value="1"/>
</dbReference>
<dbReference type="EMBL" id="HBIV01039712">
    <property type="protein sequence ID" value="CAE0676415.1"/>
    <property type="molecule type" value="Transcribed_RNA"/>
</dbReference>
<evidence type="ECO:0000259" key="1">
    <source>
        <dbReference type="PROSITE" id="PS50053"/>
    </source>
</evidence>
<evidence type="ECO:0000313" key="2">
    <source>
        <dbReference type="EMBL" id="CAE0676415.1"/>
    </source>
</evidence>
<name>A0A7S3Z9N8_9EUKA</name>
<proteinExistence type="predicted"/>
<reference evidence="2" key="1">
    <citation type="submission" date="2021-01" db="EMBL/GenBank/DDBJ databases">
        <authorList>
            <person name="Corre E."/>
            <person name="Pelletier E."/>
            <person name="Niang G."/>
            <person name="Scheremetjew M."/>
            <person name="Finn R."/>
            <person name="Kale V."/>
            <person name="Holt S."/>
            <person name="Cochrane G."/>
            <person name="Meng A."/>
            <person name="Brown T."/>
            <person name="Cohen L."/>
        </authorList>
    </citation>
    <scope>NUCLEOTIDE SEQUENCE</scope>
    <source>
        <strain evidence="2">CCCM811</strain>
    </source>
</reference>
<dbReference type="AlphaFoldDB" id="A0A7S3Z9N8"/>